<protein>
    <recommendedName>
        <fullName evidence="6">Thioredoxin-like protein 1</fullName>
    </recommendedName>
</protein>
<feature type="domain" description="PITH" evidence="3">
    <location>
        <begin position="115"/>
        <end position="283"/>
    </location>
</feature>
<dbReference type="SUPFAM" id="SSF49785">
    <property type="entry name" value="Galactose-binding domain-like"/>
    <property type="match status" value="1"/>
</dbReference>
<dbReference type="Proteomes" id="UP001378592">
    <property type="component" value="Unassembled WGS sequence"/>
</dbReference>
<organism evidence="4 5">
    <name type="scientific">Gryllus longicercus</name>
    <dbReference type="NCBI Taxonomy" id="2509291"/>
    <lineage>
        <taxon>Eukaryota</taxon>
        <taxon>Metazoa</taxon>
        <taxon>Ecdysozoa</taxon>
        <taxon>Arthropoda</taxon>
        <taxon>Hexapoda</taxon>
        <taxon>Insecta</taxon>
        <taxon>Pterygota</taxon>
        <taxon>Neoptera</taxon>
        <taxon>Polyneoptera</taxon>
        <taxon>Orthoptera</taxon>
        <taxon>Ensifera</taxon>
        <taxon>Gryllidea</taxon>
        <taxon>Grylloidea</taxon>
        <taxon>Gryllidae</taxon>
        <taxon>Gryllinae</taxon>
        <taxon>Gryllus</taxon>
    </lineage>
</organism>
<dbReference type="PROSITE" id="PS51532">
    <property type="entry name" value="PITH"/>
    <property type="match status" value="1"/>
</dbReference>
<keyword evidence="1" id="KW-1015">Disulfide bond</keyword>
<comment type="caution">
    <text evidence="4">The sequence shown here is derived from an EMBL/GenBank/DDBJ whole genome shotgun (WGS) entry which is preliminary data.</text>
</comment>
<reference evidence="4 5" key="1">
    <citation type="submission" date="2024-03" db="EMBL/GenBank/DDBJ databases">
        <title>The genome assembly and annotation of the cricket Gryllus longicercus Weissman &amp; Gray.</title>
        <authorList>
            <person name="Szrajer S."/>
            <person name="Gray D."/>
            <person name="Ylla G."/>
        </authorList>
    </citation>
    <scope>NUCLEOTIDE SEQUENCE [LARGE SCALE GENOMIC DNA]</scope>
    <source>
        <strain evidence="4">DAG 2021-001</strain>
        <tissue evidence="4">Whole body minus gut</tissue>
    </source>
</reference>
<evidence type="ECO:0000313" key="5">
    <source>
        <dbReference type="Proteomes" id="UP001378592"/>
    </source>
</evidence>
<dbReference type="EMBL" id="JAZDUA010000681">
    <property type="protein sequence ID" value="KAK7789970.1"/>
    <property type="molecule type" value="Genomic_DNA"/>
</dbReference>
<dbReference type="PANTHER" id="PTHR46115">
    <property type="entry name" value="THIOREDOXIN-LIKE PROTEIN 1"/>
    <property type="match status" value="1"/>
</dbReference>
<dbReference type="InterPro" id="IPR013766">
    <property type="entry name" value="Thioredoxin_domain"/>
</dbReference>
<name>A0AAN9VGH6_9ORTH</name>
<dbReference type="InterPro" id="IPR036249">
    <property type="entry name" value="Thioredoxin-like_sf"/>
</dbReference>
<dbReference type="GO" id="GO:0005737">
    <property type="term" value="C:cytoplasm"/>
    <property type="evidence" value="ECO:0007669"/>
    <property type="project" value="UniProtKB-ARBA"/>
</dbReference>
<evidence type="ECO:0000259" key="2">
    <source>
        <dbReference type="PROSITE" id="PS51352"/>
    </source>
</evidence>
<gene>
    <name evidence="4" type="ORF">R5R35_006802</name>
</gene>
<dbReference type="InterPro" id="IPR008979">
    <property type="entry name" value="Galactose-bd-like_sf"/>
</dbReference>
<dbReference type="InterPro" id="IPR037047">
    <property type="entry name" value="PITH_dom_sf"/>
</dbReference>
<feature type="domain" description="Thioredoxin" evidence="2">
    <location>
        <begin position="1"/>
        <end position="125"/>
    </location>
</feature>
<accession>A0AAN9VGH6</accession>
<dbReference type="Pfam" id="PF06201">
    <property type="entry name" value="PITH"/>
    <property type="match status" value="1"/>
</dbReference>
<dbReference type="Gene3D" id="3.40.30.10">
    <property type="entry name" value="Glutaredoxin"/>
    <property type="match status" value="1"/>
</dbReference>
<proteinExistence type="predicted"/>
<evidence type="ECO:0000313" key="4">
    <source>
        <dbReference type="EMBL" id="KAK7789970.1"/>
    </source>
</evidence>
<evidence type="ECO:0000259" key="3">
    <source>
        <dbReference type="PROSITE" id="PS51532"/>
    </source>
</evidence>
<dbReference type="CDD" id="cd02947">
    <property type="entry name" value="TRX_family"/>
    <property type="match status" value="1"/>
</dbReference>
<dbReference type="Pfam" id="PF00085">
    <property type="entry name" value="Thioredoxin"/>
    <property type="match status" value="1"/>
</dbReference>
<dbReference type="SUPFAM" id="SSF52833">
    <property type="entry name" value="Thioredoxin-like"/>
    <property type="match status" value="1"/>
</dbReference>
<dbReference type="AlphaFoldDB" id="A0AAN9VGH6"/>
<dbReference type="PROSITE" id="PS51257">
    <property type="entry name" value="PROKAR_LIPOPROTEIN"/>
    <property type="match status" value="1"/>
</dbReference>
<evidence type="ECO:0008006" key="6">
    <source>
        <dbReference type="Google" id="ProtNLM"/>
    </source>
</evidence>
<evidence type="ECO:0000256" key="1">
    <source>
        <dbReference type="ARBA" id="ARBA00023157"/>
    </source>
</evidence>
<keyword evidence="5" id="KW-1185">Reference proteome</keyword>
<dbReference type="Gene3D" id="2.60.120.470">
    <property type="entry name" value="PITH domain"/>
    <property type="match status" value="1"/>
</dbReference>
<dbReference type="PROSITE" id="PS51352">
    <property type="entry name" value="THIOREDOXIN_2"/>
    <property type="match status" value="1"/>
</dbReference>
<dbReference type="InterPro" id="IPR010400">
    <property type="entry name" value="PITH_dom"/>
</dbReference>
<sequence length="287" mass="31607">MGTVRAITNNVHFHAELSNAGSKLVVVCFTSTSCGACQRFAAVFEQLATKYHRAVFLKVDVDQCSDTATAHGIQAMPTFMFYRNKILILDNVVGANARIVENKIQQYYGSENGDEGDSIAGGHIDLVSFIHKTQCESLNEADEHPLADCLSSGPGYLESDCDAQLIINLSFTQAVKVHSLKIEAPQDKGPKTIKIFINQPHTLDFDQADSNQPVQELQLSPSDVEGNPVNLRFVKFQNVQNMQLFVKDNLENTNTTQIDHLTLFGSPITTTNMGDFKRVAGKKGECH</sequence>